<proteinExistence type="predicted"/>
<organism evidence="17 18">
    <name type="scientific">Rhizophlyctis rosea</name>
    <dbReference type="NCBI Taxonomy" id="64517"/>
    <lineage>
        <taxon>Eukaryota</taxon>
        <taxon>Fungi</taxon>
        <taxon>Fungi incertae sedis</taxon>
        <taxon>Chytridiomycota</taxon>
        <taxon>Chytridiomycota incertae sedis</taxon>
        <taxon>Chytridiomycetes</taxon>
        <taxon>Rhizophlyctidales</taxon>
        <taxon>Rhizophlyctidaceae</taxon>
        <taxon>Rhizophlyctis</taxon>
    </lineage>
</organism>
<evidence type="ECO:0000313" key="17">
    <source>
        <dbReference type="EMBL" id="KAJ3051269.1"/>
    </source>
</evidence>
<comment type="catalytic activity">
    <reaction evidence="13">
        <text>a 1,2-diacyl-sn-glycerol + H2O = a 2-acylglycerol + a fatty acid + H(+)</text>
        <dbReference type="Rhea" id="RHEA:33275"/>
        <dbReference type="ChEBI" id="CHEBI:15377"/>
        <dbReference type="ChEBI" id="CHEBI:15378"/>
        <dbReference type="ChEBI" id="CHEBI:17389"/>
        <dbReference type="ChEBI" id="CHEBI:17815"/>
        <dbReference type="ChEBI" id="CHEBI:28868"/>
        <dbReference type="EC" id="3.1.1.116"/>
    </reaction>
    <physiologicalReaction direction="left-to-right" evidence="13">
        <dbReference type="Rhea" id="RHEA:33276"/>
    </physiologicalReaction>
</comment>
<dbReference type="PANTHER" id="PTHR45792:SF7">
    <property type="entry name" value="PUTATIVE (AFU_ORTHOLOGUE AFUA_6G02710)-RELATED"/>
    <property type="match status" value="1"/>
</dbReference>
<evidence type="ECO:0000256" key="2">
    <source>
        <dbReference type="ARBA" id="ARBA00004651"/>
    </source>
</evidence>
<evidence type="ECO:0000256" key="8">
    <source>
        <dbReference type="ARBA" id="ARBA00022837"/>
    </source>
</evidence>
<dbReference type="GO" id="GO:0005886">
    <property type="term" value="C:plasma membrane"/>
    <property type="evidence" value="ECO:0007669"/>
    <property type="project" value="UniProtKB-SubCell"/>
</dbReference>
<keyword evidence="9" id="KW-0442">Lipid degradation</keyword>
<keyword evidence="7" id="KW-0378">Hydrolase</keyword>
<evidence type="ECO:0000256" key="5">
    <source>
        <dbReference type="ARBA" id="ARBA00022692"/>
    </source>
</evidence>
<evidence type="ECO:0000256" key="3">
    <source>
        <dbReference type="ARBA" id="ARBA00022475"/>
    </source>
</evidence>
<keyword evidence="12" id="KW-0472">Membrane</keyword>
<evidence type="ECO:0000259" key="16">
    <source>
        <dbReference type="Pfam" id="PF01764"/>
    </source>
</evidence>
<keyword evidence="11" id="KW-0443">Lipid metabolism</keyword>
<comment type="cofactor">
    <cofactor evidence="1">
        <name>Ca(2+)</name>
        <dbReference type="ChEBI" id="CHEBI:29108"/>
    </cofactor>
</comment>
<dbReference type="GO" id="GO:0046340">
    <property type="term" value="P:diacylglycerol catabolic process"/>
    <property type="evidence" value="ECO:0007669"/>
    <property type="project" value="TreeGrafter"/>
</dbReference>
<dbReference type="InterPro" id="IPR029058">
    <property type="entry name" value="AB_hydrolase_fold"/>
</dbReference>
<evidence type="ECO:0000256" key="7">
    <source>
        <dbReference type="ARBA" id="ARBA00022801"/>
    </source>
</evidence>
<evidence type="ECO:0000256" key="13">
    <source>
        <dbReference type="ARBA" id="ARBA00024531"/>
    </source>
</evidence>
<comment type="caution">
    <text evidence="17">The sequence shown here is derived from an EMBL/GenBank/DDBJ whole genome shotgun (WGS) entry which is preliminary data.</text>
</comment>
<dbReference type="GO" id="GO:0016298">
    <property type="term" value="F:lipase activity"/>
    <property type="evidence" value="ECO:0007669"/>
    <property type="project" value="TreeGrafter"/>
</dbReference>
<keyword evidence="5" id="KW-0812">Transmembrane</keyword>
<dbReference type="CDD" id="cd00519">
    <property type="entry name" value="Lipase_3"/>
    <property type="match status" value="1"/>
</dbReference>
<evidence type="ECO:0000256" key="11">
    <source>
        <dbReference type="ARBA" id="ARBA00023098"/>
    </source>
</evidence>
<evidence type="ECO:0000256" key="10">
    <source>
        <dbReference type="ARBA" id="ARBA00022989"/>
    </source>
</evidence>
<evidence type="ECO:0000256" key="1">
    <source>
        <dbReference type="ARBA" id="ARBA00001913"/>
    </source>
</evidence>
<dbReference type="EC" id="3.1.1.116" evidence="14"/>
<dbReference type="SUPFAM" id="SSF53474">
    <property type="entry name" value="alpha/beta-Hydrolases"/>
    <property type="match status" value="1"/>
</dbReference>
<protein>
    <recommendedName>
        <fullName evidence="14">sn-1-specific diacylglycerol lipase</fullName>
        <ecNumber evidence="14">3.1.1.116</ecNumber>
    </recommendedName>
</protein>
<dbReference type="GO" id="GO:0019369">
    <property type="term" value="P:arachidonate metabolic process"/>
    <property type="evidence" value="ECO:0007669"/>
    <property type="project" value="TreeGrafter"/>
</dbReference>
<gene>
    <name evidence="17" type="ORF">HK097_007754</name>
</gene>
<keyword evidence="18" id="KW-1185">Reference proteome</keyword>
<evidence type="ECO:0000256" key="14">
    <source>
        <dbReference type="ARBA" id="ARBA00026104"/>
    </source>
</evidence>
<evidence type="ECO:0000313" key="18">
    <source>
        <dbReference type="Proteomes" id="UP001212841"/>
    </source>
</evidence>
<dbReference type="PANTHER" id="PTHR45792">
    <property type="entry name" value="DIACYLGLYCEROL LIPASE HOMOLOG-RELATED"/>
    <property type="match status" value="1"/>
</dbReference>
<sequence length="874" mass="95425">MQFSAIEATPTGWYTRKLLTHDAKPTRHVGMSDDQISSVPEVTVYLDQITRTDTPSTDVVVSVASDDADTTEQTVERLTIAARAADAATPLASTSLAIDTLESALPVATTHRPLLNKRMAVLISSFSTAARVSLRLSSLMVEGMFQSLKFSVSTSLGVTRRAMVAAISSARILHMLSAASTSADARFVQVLDRYTDAGWFALTLYAEIEMLSHATFHLTSSTICGTLKVAEEIVHGFDGLFGNTETSRAVAAFVVIIRNELGGHESDRWAKFGRMAAVGQVAKAMTAYCCLQIVNRKRWRNSLHLKSIFEGYATEETDHQQPFVKGALRASLSQPNHIAPDATVRPLPEVNLPEARPPPSGPLPRSLPTTPTRELPPPLGRRMSNPDGRTAVFLRQLEFERLMNSPGQSASTSTTRTDTPRLNIGQVAHVLRMLENVNTQRDRPSATSPTKKPRLCQSPAPMDSAGNCQLVAGTFSSTRRDSRLELFEKLERFGRFCTGAYGAQFMQIFRIGRHSQLTLQPSGAPSNHQSFAFHTEVPIEHIVTSSFGERQSLHPPALHAPIHYVVADAVSKSVVVTLRGTLGLSDLITDLTSQYDPLTVGGVQGKVHSGMLASARKVATGSVRDTVIEALERHPDFGLVLTGHSLGGGVAALLTLLWAYPVVEGNGGGTTFMTGPRSGLPCRPIHCFVYGPPAVMSANLSTYAQNMITTVIYRNDFIPSLSLGLMRDYKTVVLNLCHERGLPERIIAKVLGVFPGSQNHEDSAAVDELWFWALQKTLRADMRSEKLYPPGIVYWIDAMTPMIPASVPLHPLDQPGRTRRPITVHLVEDVETAFSDFTFSKSMFLDHAPDRYEKALQSLLNALTRRGASVDDIS</sequence>
<dbReference type="Proteomes" id="UP001212841">
    <property type="component" value="Unassembled WGS sequence"/>
</dbReference>
<keyword evidence="6" id="KW-0479">Metal-binding</keyword>
<evidence type="ECO:0000256" key="6">
    <source>
        <dbReference type="ARBA" id="ARBA00022723"/>
    </source>
</evidence>
<keyword evidence="4" id="KW-0597">Phosphoprotein</keyword>
<feature type="compositionally biased region" description="Low complexity" evidence="15">
    <location>
        <begin position="363"/>
        <end position="373"/>
    </location>
</feature>
<dbReference type="InterPro" id="IPR052214">
    <property type="entry name" value="DAG_Lipase-Related"/>
</dbReference>
<keyword evidence="8" id="KW-0106">Calcium</keyword>
<name>A0AAD5SB99_9FUNG</name>
<dbReference type="InterPro" id="IPR002921">
    <property type="entry name" value="Fungal_lipase-type"/>
</dbReference>
<dbReference type="EMBL" id="JADGJD010000415">
    <property type="protein sequence ID" value="KAJ3051269.1"/>
    <property type="molecule type" value="Genomic_DNA"/>
</dbReference>
<dbReference type="AlphaFoldDB" id="A0AAD5SB99"/>
<dbReference type="GO" id="GO:0046872">
    <property type="term" value="F:metal ion binding"/>
    <property type="evidence" value="ECO:0007669"/>
    <property type="project" value="UniProtKB-KW"/>
</dbReference>
<feature type="region of interest" description="Disordered" evidence="15">
    <location>
        <begin position="338"/>
        <end position="387"/>
    </location>
</feature>
<dbReference type="Pfam" id="PF01764">
    <property type="entry name" value="Lipase_3"/>
    <property type="match status" value="1"/>
</dbReference>
<evidence type="ECO:0000256" key="4">
    <source>
        <dbReference type="ARBA" id="ARBA00022553"/>
    </source>
</evidence>
<evidence type="ECO:0000256" key="15">
    <source>
        <dbReference type="SAM" id="MobiDB-lite"/>
    </source>
</evidence>
<feature type="region of interest" description="Disordered" evidence="15">
    <location>
        <begin position="439"/>
        <end position="462"/>
    </location>
</feature>
<reference evidence="17" key="1">
    <citation type="submission" date="2020-05" db="EMBL/GenBank/DDBJ databases">
        <title>Phylogenomic resolution of chytrid fungi.</title>
        <authorList>
            <person name="Stajich J.E."/>
            <person name="Amses K."/>
            <person name="Simmons R."/>
            <person name="Seto K."/>
            <person name="Myers J."/>
            <person name="Bonds A."/>
            <person name="Quandt C.A."/>
            <person name="Barry K."/>
            <person name="Liu P."/>
            <person name="Grigoriev I."/>
            <person name="Longcore J.E."/>
            <person name="James T.Y."/>
        </authorList>
    </citation>
    <scope>NUCLEOTIDE SEQUENCE</scope>
    <source>
        <strain evidence="17">JEL0318</strain>
    </source>
</reference>
<dbReference type="Gene3D" id="3.40.50.1820">
    <property type="entry name" value="alpha/beta hydrolase"/>
    <property type="match status" value="1"/>
</dbReference>
<keyword evidence="10" id="KW-1133">Transmembrane helix</keyword>
<keyword evidence="3" id="KW-1003">Cell membrane</keyword>
<evidence type="ECO:0000256" key="9">
    <source>
        <dbReference type="ARBA" id="ARBA00022963"/>
    </source>
</evidence>
<feature type="domain" description="Fungal lipase-type" evidence="16">
    <location>
        <begin position="575"/>
        <end position="722"/>
    </location>
</feature>
<evidence type="ECO:0000256" key="12">
    <source>
        <dbReference type="ARBA" id="ARBA00023136"/>
    </source>
</evidence>
<comment type="subcellular location">
    <subcellularLocation>
        <location evidence="2">Cell membrane</location>
        <topology evidence="2">Multi-pass membrane protein</topology>
    </subcellularLocation>
</comment>
<accession>A0AAD5SB99</accession>